<evidence type="ECO:0000313" key="3">
    <source>
        <dbReference type="Proteomes" id="UP000054524"/>
    </source>
</evidence>
<keyword evidence="1" id="KW-1133">Transmembrane helix</keyword>
<comment type="caution">
    <text evidence="2">The sequence shown here is derived from an EMBL/GenBank/DDBJ whole genome shotgun (WGS) entry which is preliminary data.</text>
</comment>
<dbReference type="Proteomes" id="UP000054524">
    <property type="component" value="Unassembled WGS sequence"/>
</dbReference>
<organism evidence="2 3">
    <name type="scientific">Nematocida ausubeli (strain ATCC PRA-371 / ERTm2)</name>
    <name type="common">Nematode killer fungus</name>
    <dbReference type="NCBI Taxonomy" id="1913371"/>
    <lineage>
        <taxon>Eukaryota</taxon>
        <taxon>Fungi</taxon>
        <taxon>Fungi incertae sedis</taxon>
        <taxon>Microsporidia</taxon>
        <taxon>Nematocida</taxon>
    </lineage>
</organism>
<keyword evidence="1" id="KW-0472">Membrane</keyword>
<feature type="transmembrane region" description="Helical" evidence="1">
    <location>
        <begin position="60"/>
        <end position="84"/>
    </location>
</feature>
<reference evidence="2 3" key="1">
    <citation type="journal article" date="2014" name="Genome Announc.">
        <title>Genome Sequence of the Microsporidian Species Nematocida sp1 Strain ERTm6 (ATCC PRA-372).</title>
        <authorList>
            <person name="Bakowski M.A."/>
            <person name="Priest M."/>
            <person name="Young S."/>
            <person name="Cuomo C.A."/>
            <person name="Troemel E.R."/>
        </authorList>
    </citation>
    <scope>NUCLEOTIDE SEQUENCE [LARGE SCALE GENOMIC DNA]</scope>
    <source>
        <strain evidence="2 3">ERTm6</strain>
    </source>
</reference>
<dbReference type="HOGENOM" id="CLU_1982159_0_0_1"/>
<evidence type="ECO:0000256" key="1">
    <source>
        <dbReference type="SAM" id="Phobius"/>
    </source>
</evidence>
<dbReference type="GeneID" id="77676961"/>
<keyword evidence="1" id="KW-0812">Transmembrane</keyword>
<name>A0A086IZA1_NEMA1</name>
<dbReference type="RefSeq" id="XP_052903774.1">
    <property type="nucleotide sequence ID" value="XM_053049603.1"/>
</dbReference>
<dbReference type="AlphaFoldDB" id="A0A086IZA1"/>
<gene>
    <name evidence="2" type="ORF">NESG_01988</name>
</gene>
<proteinExistence type="predicted"/>
<accession>A0A086IZA1</accession>
<protein>
    <submittedName>
        <fullName evidence="2">Uncharacterized protein</fullName>
    </submittedName>
</protein>
<dbReference type="EMBL" id="AKIJ01000005">
    <property type="protein sequence ID" value="KFG25219.1"/>
    <property type="molecule type" value="Genomic_DNA"/>
</dbReference>
<evidence type="ECO:0000313" key="2">
    <source>
        <dbReference type="EMBL" id="KFG25219.1"/>
    </source>
</evidence>
<sequence length="126" mass="14656">MNSYLDTAEGGHDWVYEESSQNEESTEKYPMLEKNKTEPSKKNFFVRFFSCFGRFISRSCLTLLGILLATIILTVIFLILGYVYSPTIKNMILILYAEISKSLTKIWETTKNIKLIIRNGTYFWSV</sequence>
<keyword evidence="3" id="KW-1185">Reference proteome</keyword>